<dbReference type="EMBL" id="MAQA01000064">
    <property type="protein sequence ID" value="OCI29627.1"/>
    <property type="molecule type" value="Genomic_DNA"/>
</dbReference>
<evidence type="ECO:0000313" key="2">
    <source>
        <dbReference type="Proteomes" id="UP000093412"/>
    </source>
</evidence>
<proteinExistence type="predicted"/>
<evidence type="ECO:0000313" key="1">
    <source>
        <dbReference type="EMBL" id="OCI29627.1"/>
    </source>
</evidence>
<accession>A0ABX2XZ98</accession>
<sequence>MHRTNMAKLGPDGLPILRAGDNKILKPADWTPPDLARVIARA</sequence>
<reference evidence="1 2" key="1">
    <citation type="submission" date="2016-06" db="EMBL/GenBank/DDBJ databases">
        <title>Genome sequence of Oerskovia enterophila DSM 43852.</title>
        <authorList>
            <person name="Poehlein A."/>
            <person name="Jag V."/>
            <person name="Bengelsdorf F.R."/>
            <person name="Daniel R."/>
            <person name="Duerre P."/>
        </authorList>
    </citation>
    <scope>NUCLEOTIDE SEQUENCE [LARGE SCALE GENOMIC DNA]</scope>
    <source>
        <strain evidence="1 2">DSM 43852</strain>
    </source>
</reference>
<name>A0ABX2XZ98_9CELL</name>
<gene>
    <name evidence="1" type="ORF">OERS_36660</name>
</gene>
<dbReference type="InterPro" id="IPR023292">
    <property type="entry name" value="NTP_PyroPHydrolase-like_dom_sf"/>
</dbReference>
<organism evidence="1 2">
    <name type="scientific">Oerskovia enterophila</name>
    <dbReference type="NCBI Taxonomy" id="43678"/>
    <lineage>
        <taxon>Bacteria</taxon>
        <taxon>Bacillati</taxon>
        <taxon>Actinomycetota</taxon>
        <taxon>Actinomycetes</taxon>
        <taxon>Micrococcales</taxon>
        <taxon>Cellulomonadaceae</taxon>
        <taxon>Oerskovia</taxon>
    </lineage>
</organism>
<comment type="caution">
    <text evidence="1">The sequence shown here is derived from an EMBL/GenBank/DDBJ whole genome shotgun (WGS) entry which is preliminary data.</text>
</comment>
<protein>
    <submittedName>
        <fullName evidence="1">Uncharacterized protein</fullName>
    </submittedName>
</protein>
<dbReference type="Proteomes" id="UP000093412">
    <property type="component" value="Unassembled WGS sequence"/>
</dbReference>
<dbReference type="Gene3D" id="1.10.3420.10">
    <property type="entry name" value="putative ntp pyrophosphohydrolase like domain"/>
    <property type="match status" value="1"/>
</dbReference>
<keyword evidence="2" id="KW-1185">Reference proteome</keyword>